<evidence type="ECO:0000313" key="2">
    <source>
        <dbReference type="EMBL" id="RRT42569.1"/>
    </source>
</evidence>
<reference evidence="2 3" key="1">
    <citation type="journal article" date="2014" name="Agronomy (Basel)">
        <title>A Draft Genome Sequence for Ensete ventricosum, the Drought-Tolerant Tree Against Hunger.</title>
        <authorList>
            <person name="Harrison J."/>
            <person name="Moore K.A."/>
            <person name="Paszkiewicz K."/>
            <person name="Jones T."/>
            <person name="Grant M."/>
            <person name="Ambacheew D."/>
            <person name="Muzemil S."/>
            <person name="Studholme D.J."/>
        </authorList>
    </citation>
    <scope>NUCLEOTIDE SEQUENCE [LARGE SCALE GENOMIC DNA]</scope>
</reference>
<sequence length="118" mass="14182">MRVKFLRWEDGDPTGWISHVEKFFHFHRTPKESKVEITSIQLEGDAIQWHDLYETYHRVPLWGQFKRELLIHFRPLEYENVNRQLIENSLDFYSTSRSTKAGSNACQTKPKISPRKNY</sequence>
<dbReference type="Proteomes" id="UP000287651">
    <property type="component" value="Unassembled WGS sequence"/>
</dbReference>
<comment type="caution">
    <text evidence="2">The sequence shown here is derived from an EMBL/GenBank/DDBJ whole genome shotgun (WGS) entry which is preliminary data.</text>
</comment>
<evidence type="ECO:0008006" key="4">
    <source>
        <dbReference type="Google" id="ProtNLM"/>
    </source>
</evidence>
<evidence type="ECO:0000256" key="1">
    <source>
        <dbReference type="SAM" id="MobiDB-lite"/>
    </source>
</evidence>
<protein>
    <recommendedName>
        <fullName evidence="4">Retrotransposon gag domain-containing protein</fullName>
    </recommendedName>
</protein>
<dbReference type="AlphaFoldDB" id="A0A426XSW5"/>
<dbReference type="EMBL" id="AMZH03017743">
    <property type="protein sequence ID" value="RRT42569.1"/>
    <property type="molecule type" value="Genomic_DNA"/>
</dbReference>
<proteinExistence type="predicted"/>
<gene>
    <name evidence="2" type="ORF">B296_00013965</name>
</gene>
<feature type="region of interest" description="Disordered" evidence="1">
    <location>
        <begin position="96"/>
        <end position="118"/>
    </location>
</feature>
<feature type="compositionally biased region" description="Polar residues" evidence="1">
    <location>
        <begin position="96"/>
        <end position="107"/>
    </location>
</feature>
<organism evidence="2 3">
    <name type="scientific">Ensete ventricosum</name>
    <name type="common">Abyssinian banana</name>
    <name type="synonym">Musa ensete</name>
    <dbReference type="NCBI Taxonomy" id="4639"/>
    <lineage>
        <taxon>Eukaryota</taxon>
        <taxon>Viridiplantae</taxon>
        <taxon>Streptophyta</taxon>
        <taxon>Embryophyta</taxon>
        <taxon>Tracheophyta</taxon>
        <taxon>Spermatophyta</taxon>
        <taxon>Magnoliopsida</taxon>
        <taxon>Liliopsida</taxon>
        <taxon>Zingiberales</taxon>
        <taxon>Musaceae</taxon>
        <taxon>Ensete</taxon>
    </lineage>
</organism>
<name>A0A426XSW5_ENSVE</name>
<evidence type="ECO:0000313" key="3">
    <source>
        <dbReference type="Proteomes" id="UP000287651"/>
    </source>
</evidence>
<accession>A0A426XSW5</accession>